<sequence length="872" mass="98095">MVTSGGNISEAELAWLALPVQVTHFGVETTPGRNPDQPPSVNTHSISKPSETKKLKTSELSSFGGDRSKSSTSNVRDTQALANHPQELNKLRVPKPPKGLQKPLLMACVGKNLPVNLDPASQPLGHAGLEGIRFDDQGMVLPHSVLGSLEDFRSYLEAKGEMELVKQISKSQGDPPHEAPARHQDHENGHEVSLGHGNIQSNALQNWQTNMRVRRRQQHYLSDLLHRPAQTLLMNQANHFRDTQEQRELLNQVLPLIHFGYGCHVGSEFWKLPQRYGDEMSGIAATLTQTERGRREPVTHVGQPSSIRQESGINFAETLRTASKTWDQSAYLQNQYQQLGEVLRDMHIKKPDINGLEVIGSGKPFTLVTVCRSPLLEKEEEKEKEHQDKKENLDPLAQYDEAPSNVLLVPALRFCGQLAMWTGNCATDQGEVGISATMIFEALTGERASSHLEMHNEGTTAIFYSWQQLPRPHSFPNLRSQTKKPHFYFNSSSGVILPGDTQRVEFIFKSERPGNETEVWQLNTHPVLLQGASMQVTLRGVALYQDITADQRLFIETKLEKIVAVKMCRSMAYEALRQVHSPERPSSPAELYVTEEQRFQNKNPKLQYLYQPVEDLKNLWQKVNPGSTWDLSVDTLRQAVLSLPEQESAQDTVTREKSLAHLNSLLLQLSEPSELKLCYLTAAAIGQQLWRRLLDTMAGEAMWLRNLLGLPEGETWIDKTEESPISDADVPDNLSKDEVCEKKGVAAAKEERSGPRSRPKDVNKGDTKSQMTEKSVEESKESKKKGKRRDEVGRRTKEKQGKESVSLIETCPESIDQPLPEVEDVEPKDMTEIYTRLLHTKVYALVEDLVETLCCLMDEGDKEDTGKTQELY</sequence>
<proteinExistence type="predicted"/>
<dbReference type="AlphaFoldDB" id="A0A2U9BPF3"/>
<feature type="region of interest" description="Disordered" evidence="1">
    <location>
        <begin position="27"/>
        <end position="97"/>
    </location>
</feature>
<dbReference type="PANTHER" id="PTHR48421">
    <property type="entry name" value="MYCBP-ASSOCIATED PROTEIN"/>
    <property type="match status" value="1"/>
</dbReference>
<dbReference type="Gene3D" id="2.60.40.10">
    <property type="entry name" value="Immunoglobulins"/>
    <property type="match status" value="1"/>
</dbReference>
<evidence type="ECO:0000256" key="1">
    <source>
        <dbReference type="SAM" id="MobiDB-lite"/>
    </source>
</evidence>
<gene>
    <name evidence="2" type="ORF">SMAX5B_007318</name>
</gene>
<dbReference type="InterPro" id="IPR013783">
    <property type="entry name" value="Ig-like_fold"/>
</dbReference>
<evidence type="ECO:0000313" key="3">
    <source>
        <dbReference type="Proteomes" id="UP000246464"/>
    </source>
</evidence>
<dbReference type="Pfam" id="PF14646">
    <property type="entry name" value="MYCBPAP"/>
    <property type="match status" value="1"/>
</dbReference>
<dbReference type="STRING" id="52904.ENSSMAP00000005368"/>
<dbReference type="Proteomes" id="UP000246464">
    <property type="component" value="Chromosome 8"/>
</dbReference>
<protein>
    <submittedName>
        <fullName evidence="2">Putative MYCBP-associated protein isoform 2</fullName>
    </submittedName>
</protein>
<feature type="region of interest" description="Disordered" evidence="1">
    <location>
        <begin position="744"/>
        <end position="807"/>
    </location>
</feature>
<reference evidence="2 3" key="1">
    <citation type="submission" date="2017-12" db="EMBL/GenBank/DDBJ databases">
        <title>Integrating genomic resources of turbot (Scophthalmus maximus) in depth evaluation of genetic and physical mapping variation across individuals.</title>
        <authorList>
            <person name="Martinez P."/>
        </authorList>
    </citation>
    <scope>NUCLEOTIDE SEQUENCE [LARGE SCALE GENOMIC DNA]</scope>
</reference>
<feature type="compositionally biased region" description="Basic and acidic residues" evidence="1">
    <location>
        <begin position="744"/>
        <end position="767"/>
    </location>
</feature>
<feature type="compositionally biased region" description="Polar residues" evidence="1">
    <location>
        <begin position="70"/>
        <end position="81"/>
    </location>
</feature>
<feature type="region of interest" description="Disordered" evidence="1">
    <location>
        <begin position="167"/>
        <end position="196"/>
    </location>
</feature>
<evidence type="ECO:0000313" key="2">
    <source>
        <dbReference type="EMBL" id="AWP06035.1"/>
    </source>
</evidence>
<feature type="compositionally biased region" description="Basic and acidic residues" evidence="1">
    <location>
        <begin position="788"/>
        <end position="802"/>
    </location>
</feature>
<organism evidence="2 3">
    <name type="scientific">Scophthalmus maximus</name>
    <name type="common">Turbot</name>
    <name type="synonym">Psetta maxima</name>
    <dbReference type="NCBI Taxonomy" id="52904"/>
    <lineage>
        <taxon>Eukaryota</taxon>
        <taxon>Metazoa</taxon>
        <taxon>Chordata</taxon>
        <taxon>Craniata</taxon>
        <taxon>Vertebrata</taxon>
        <taxon>Euteleostomi</taxon>
        <taxon>Actinopterygii</taxon>
        <taxon>Neopterygii</taxon>
        <taxon>Teleostei</taxon>
        <taxon>Neoteleostei</taxon>
        <taxon>Acanthomorphata</taxon>
        <taxon>Carangaria</taxon>
        <taxon>Pleuronectiformes</taxon>
        <taxon>Pleuronectoidei</taxon>
        <taxon>Scophthalmidae</taxon>
        <taxon>Scophthalmus</taxon>
    </lineage>
</organism>
<accession>A0A2U9BPF3</accession>
<keyword evidence="3" id="KW-1185">Reference proteome</keyword>
<dbReference type="InterPro" id="IPR032707">
    <property type="entry name" value="MYCBPAP"/>
</dbReference>
<name>A0A2U9BPF3_SCOMX</name>
<dbReference type="EMBL" id="CP026250">
    <property type="protein sequence ID" value="AWP06035.1"/>
    <property type="molecule type" value="Genomic_DNA"/>
</dbReference>
<dbReference type="PANTHER" id="PTHR48421:SF1">
    <property type="entry name" value="MYCBP-ASSOCIATED PROTEIN"/>
    <property type="match status" value="1"/>
</dbReference>
<feature type="compositionally biased region" description="Basic and acidic residues" evidence="1">
    <location>
        <begin position="175"/>
        <end position="190"/>
    </location>
</feature>
<feature type="compositionally biased region" description="Polar residues" evidence="1">
    <location>
        <begin position="39"/>
        <end position="49"/>
    </location>
</feature>